<keyword evidence="2" id="KW-1185">Reference proteome</keyword>
<reference evidence="1 2" key="1">
    <citation type="submission" date="2020-08" db="EMBL/GenBank/DDBJ databases">
        <authorList>
            <person name="Liu C."/>
            <person name="Sun Q."/>
        </authorList>
    </citation>
    <scope>NUCLEOTIDE SEQUENCE [LARGE SCALE GENOMIC DNA]</scope>
    <source>
        <strain evidence="1 2">NSJ-18</strain>
    </source>
</reference>
<evidence type="ECO:0000313" key="1">
    <source>
        <dbReference type="EMBL" id="MBC5997047.1"/>
    </source>
</evidence>
<proteinExistence type="predicted"/>
<gene>
    <name evidence="1" type="ORF">H8923_09760</name>
</gene>
<sequence>MADIKNSLKNIQSKDSLKSTVHTLGRNISNTNREAHNIYEGIRKNKKIKMNHKTFN</sequence>
<accession>A0ABR7JQ47</accession>
<organism evidence="1 2">
    <name type="scientific">Romboutsia faecis</name>
    <dbReference type="NCBI Taxonomy" id="2764597"/>
    <lineage>
        <taxon>Bacteria</taxon>
        <taxon>Bacillati</taxon>
        <taxon>Bacillota</taxon>
        <taxon>Clostridia</taxon>
        <taxon>Peptostreptococcales</taxon>
        <taxon>Peptostreptococcaceae</taxon>
        <taxon>Romboutsia</taxon>
    </lineage>
</organism>
<evidence type="ECO:0000313" key="2">
    <source>
        <dbReference type="Proteomes" id="UP000609849"/>
    </source>
</evidence>
<dbReference type="RefSeq" id="WP_153972221.1">
    <property type="nucleotide sequence ID" value="NZ_JACRWE010000004.1"/>
</dbReference>
<protein>
    <submittedName>
        <fullName evidence="1">Uncharacterized protein</fullName>
    </submittedName>
</protein>
<dbReference type="Proteomes" id="UP000609849">
    <property type="component" value="Unassembled WGS sequence"/>
</dbReference>
<dbReference type="EMBL" id="JACRWE010000004">
    <property type="protein sequence ID" value="MBC5997047.1"/>
    <property type="molecule type" value="Genomic_DNA"/>
</dbReference>
<name>A0ABR7JQ47_9FIRM</name>
<comment type="caution">
    <text evidence="1">The sequence shown here is derived from an EMBL/GenBank/DDBJ whole genome shotgun (WGS) entry which is preliminary data.</text>
</comment>